<dbReference type="Proteomes" id="UP001350748">
    <property type="component" value="Unassembled WGS sequence"/>
</dbReference>
<dbReference type="RefSeq" id="WP_332081656.1">
    <property type="nucleotide sequence ID" value="NZ_JAZHYN010000021.1"/>
</dbReference>
<evidence type="ECO:0000313" key="2">
    <source>
        <dbReference type="Proteomes" id="UP001350748"/>
    </source>
</evidence>
<gene>
    <name evidence="1" type="ORF">V3H18_08830</name>
</gene>
<dbReference type="EMBL" id="JAZHYN010000021">
    <property type="protein sequence ID" value="MEF3366635.1"/>
    <property type="molecule type" value="Genomic_DNA"/>
</dbReference>
<protein>
    <submittedName>
        <fullName evidence="1">Uncharacterized protein</fullName>
    </submittedName>
</protein>
<comment type="caution">
    <text evidence="1">The sequence shown here is derived from an EMBL/GenBank/DDBJ whole genome shotgun (WGS) entry which is preliminary data.</text>
</comment>
<proteinExistence type="predicted"/>
<evidence type="ECO:0000313" key="1">
    <source>
        <dbReference type="EMBL" id="MEF3366635.1"/>
    </source>
</evidence>
<organism evidence="1 2">
    <name type="scientific">Methylocystis borbori</name>
    <dbReference type="NCBI Taxonomy" id="3118750"/>
    <lineage>
        <taxon>Bacteria</taxon>
        <taxon>Pseudomonadati</taxon>
        <taxon>Pseudomonadota</taxon>
        <taxon>Alphaproteobacteria</taxon>
        <taxon>Hyphomicrobiales</taxon>
        <taxon>Methylocystaceae</taxon>
        <taxon>Methylocystis</taxon>
    </lineage>
</organism>
<reference evidence="1 2" key="1">
    <citation type="submission" date="2024-02" db="EMBL/GenBank/DDBJ databases">
        <authorList>
            <person name="Grouzdev D."/>
        </authorList>
    </citation>
    <scope>NUCLEOTIDE SEQUENCE [LARGE SCALE GENOMIC DNA]</scope>
    <source>
        <strain evidence="1 2">9N</strain>
    </source>
</reference>
<accession>A0ABU7XHG8</accession>
<keyword evidence="2" id="KW-1185">Reference proteome</keyword>
<name>A0ABU7XHG8_9HYPH</name>
<sequence length="193" mass="20930">MFPGDESGTVRQDLWPHPPTTRAAQILRWFEIDSGAIPLIALEQSKIVAIVVKSATSIANEIRTLATHGERGRRPAGAGAVDRRREGDDEPFFMFFRTTGCVKLPPRIAFLITENSLLLGGDVTMIAPGARGADNIFLCPEMAPSFAERYAAETFPLIPDAILEDAIEHAPRLHSVASTGALVNNSRRAIING</sequence>